<dbReference type="HOGENOM" id="CLU_107971_0_0_0"/>
<protein>
    <submittedName>
        <fullName evidence="1">Uncharacterized protein</fullName>
    </submittedName>
</protein>
<sequence>MRNIVLAACLSLVLLAFFWDGPEPSRAPGILIPFEPEQHNLDGSTPWRYKDAKVTPLAEFRIRARVLLVSHYWWGREASVSPVDLALGWRLMSNQEVLDGVRIYSMRRAYAWAGRNGRLPAPADEITAHSANMHMIPATPAIADRLRAVHRGDLIDLRGYLVELDFPDGGVWRSSMTRTDTGNGACELVWVEDLGQTGG</sequence>
<gene>
    <name evidence="1" type="ordered locus">Acid_1712</name>
</gene>
<dbReference type="eggNOG" id="ENOG5031FQP">
    <property type="taxonomic scope" value="Bacteria"/>
</dbReference>
<name>Q027V5_SOLUE</name>
<reference evidence="1" key="1">
    <citation type="submission" date="2006-10" db="EMBL/GenBank/DDBJ databases">
        <title>Complete sequence of Solibacter usitatus Ellin6076.</title>
        <authorList>
            <consortium name="US DOE Joint Genome Institute"/>
            <person name="Copeland A."/>
            <person name="Lucas S."/>
            <person name="Lapidus A."/>
            <person name="Barry K."/>
            <person name="Detter J.C."/>
            <person name="Glavina del Rio T."/>
            <person name="Hammon N."/>
            <person name="Israni S."/>
            <person name="Dalin E."/>
            <person name="Tice H."/>
            <person name="Pitluck S."/>
            <person name="Thompson L.S."/>
            <person name="Brettin T."/>
            <person name="Bruce D."/>
            <person name="Han C."/>
            <person name="Tapia R."/>
            <person name="Gilna P."/>
            <person name="Schmutz J."/>
            <person name="Larimer F."/>
            <person name="Land M."/>
            <person name="Hauser L."/>
            <person name="Kyrpides N."/>
            <person name="Mikhailova N."/>
            <person name="Janssen P.H."/>
            <person name="Kuske C.R."/>
            <person name="Richardson P."/>
        </authorList>
    </citation>
    <scope>NUCLEOTIDE SEQUENCE</scope>
    <source>
        <strain evidence="1">Ellin6076</strain>
    </source>
</reference>
<dbReference type="InParanoid" id="Q027V5"/>
<organism evidence="1">
    <name type="scientific">Solibacter usitatus (strain Ellin6076)</name>
    <dbReference type="NCBI Taxonomy" id="234267"/>
    <lineage>
        <taxon>Bacteria</taxon>
        <taxon>Pseudomonadati</taxon>
        <taxon>Acidobacteriota</taxon>
        <taxon>Terriglobia</taxon>
        <taxon>Bryobacterales</taxon>
        <taxon>Solibacteraceae</taxon>
        <taxon>Candidatus Solibacter</taxon>
    </lineage>
</organism>
<dbReference type="OrthoDB" id="6706661at2"/>
<evidence type="ECO:0000313" key="1">
    <source>
        <dbReference type="EMBL" id="ABJ82702.1"/>
    </source>
</evidence>
<dbReference type="STRING" id="234267.Acid_1712"/>
<accession>Q027V5</accession>
<dbReference type="AlphaFoldDB" id="Q027V5"/>
<proteinExistence type="predicted"/>
<dbReference type="KEGG" id="sus:Acid_1712"/>
<dbReference type="EMBL" id="CP000473">
    <property type="protein sequence ID" value="ABJ82702.1"/>
    <property type="molecule type" value="Genomic_DNA"/>
</dbReference>